<accession>A0ABW8Y4G4</accession>
<organism evidence="1 2">
    <name type="scientific">Chryseobacterium terrae</name>
    <dbReference type="NCBI Taxonomy" id="3163299"/>
    <lineage>
        <taxon>Bacteria</taxon>
        <taxon>Pseudomonadati</taxon>
        <taxon>Bacteroidota</taxon>
        <taxon>Flavobacteriia</taxon>
        <taxon>Flavobacteriales</taxon>
        <taxon>Weeksellaceae</taxon>
        <taxon>Chryseobacterium group</taxon>
        <taxon>Chryseobacterium</taxon>
    </lineage>
</organism>
<dbReference type="EMBL" id="JBELPY010000009">
    <property type="protein sequence ID" value="MFL9834999.1"/>
    <property type="molecule type" value="Genomic_DNA"/>
</dbReference>
<sequence length="197" mass="23179">MEVAKFTKNNLLQRLKNNYIDDEGFPLEPADLEKKRIFEKIWALRDENKYHKSDIIKILMRPKNRDGENLPRTTAYNFYNYSMQLFGNLDSVDSAAEKAVARSVFHDLYLKSYKLGDFKTATKAYENYVKLIPEDKSNDYDPEKLKASIYKEHIPKPAMVMFKNAKKRGVVDLMFFKPEDVDDADFEEVKDDEDDEH</sequence>
<keyword evidence="2" id="KW-1185">Reference proteome</keyword>
<gene>
    <name evidence="1" type="ORF">ABS765_13295</name>
</gene>
<dbReference type="RefSeq" id="WP_408091319.1">
    <property type="nucleotide sequence ID" value="NZ_JBELPY010000009.1"/>
</dbReference>
<evidence type="ECO:0000313" key="1">
    <source>
        <dbReference type="EMBL" id="MFL9834999.1"/>
    </source>
</evidence>
<protein>
    <submittedName>
        <fullName evidence="1">Uncharacterized protein</fullName>
    </submittedName>
</protein>
<evidence type="ECO:0000313" key="2">
    <source>
        <dbReference type="Proteomes" id="UP001629058"/>
    </source>
</evidence>
<comment type="caution">
    <text evidence="1">The sequence shown here is derived from an EMBL/GenBank/DDBJ whole genome shotgun (WGS) entry which is preliminary data.</text>
</comment>
<proteinExistence type="predicted"/>
<name>A0ABW8Y4G4_9FLAO</name>
<reference evidence="1 2" key="1">
    <citation type="submission" date="2024-06" db="EMBL/GenBank/DDBJ databases">
        <authorList>
            <person name="Kaempfer P."/>
            <person name="Viver T."/>
        </authorList>
    </citation>
    <scope>NUCLEOTIDE SEQUENCE [LARGE SCALE GENOMIC DNA]</scope>
    <source>
        <strain evidence="1 2">ST-37</strain>
    </source>
</reference>
<dbReference type="Proteomes" id="UP001629058">
    <property type="component" value="Unassembled WGS sequence"/>
</dbReference>